<dbReference type="Pfam" id="PF00481">
    <property type="entry name" value="PP2C"/>
    <property type="match status" value="1"/>
</dbReference>
<evidence type="ECO:0000313" key="3">
    <source>
        <dbReference type="Proteomes" id="UP000708148"/>
    </source>
</evidence>
<accession>A0A8S1J9P5</accession>
<gene>
    <name evidence="2" type="ORF">OSTQU699_LOCUS8114</name>
</gene>
<reference evidence="2" key="1">
    <citation type="submission" date="2020-12" db="EMBL/GenBank/DDBJ databases">
        <authorList>
            <person name="Iha C."/>
        </authorList>
    </citation>
    <scope>NUCLEOTIDE SEQUENCE</scope>
</reference>
<protein>
    <recommendedName>
        <fullName evidence="1">PPM-type phosphatase domain-containing protein</fullName>
    </recommendedName>
</protein>
<dbReference type="OrthoDB" id="10264738at2759"/>
<dbReference type="SUPFAM" id="SSF81606">
    <property type="entry name" value="PP2C-like"/>
    <property type="match status" value="1"/>
</dbReference>
<dbReference type="CDD" id="cd00143">
    <property type="entry name" value="PP2Cc"/>
    <property type="match status" value="1"/>
</dbReference>
<dbReference type="InterPro" id="IPR036457">
    <property type="entry name" value="PPM-type-like_dom_sf"/>
</dbReference>
<keyword evidence="3" id="KW-1185">Reference proteome</keyword>
<dbReference type="PROSITE" id="PS51746">
    <property type="entry name" value="PPM_2"/>
    <property type="match status" value="1"/>
</dbReference>
<dbReference type="Proteomes" id="UP000708148">
    <property type="component" value="Unassembled WGS sequence"/>
</dbReference>
<dbReference type="InterPro" id="IPR015655">
    <property type="entry name" value="PP2C"/>
</dbReference>
<dbReference type="PANTHER" id="PTHR13832:SF589">
    <property type="entry name" value="[PYRUVATE DEHYDROGENASE [ACETYL-TRANSFERRING]]-PHOSPHATASE 2, MITOCHONDRIAL"/>
    <property type="match status" value="1"/>
</dbReference>
<evidence type="ECO:0000259" key="1">
    <source>
        <dbReference type="PROSITE" id="PS51746"/>
    </source>
</evidence>
<dbReference type="EMBL" id="CAJHUC010001934">
    <property type="protein sequence ID" value="CAD7702757.1"/>
    <property type="molecule type" value="Genomic_DNA"/>
</dbReference>
<organism evidence="2 3">
    <name type="scientific">Ostreobium quekettii</name>
    <dbReference type="NCBI Taxonomy" id="121088"/>
    <lineage>
        <taxon>Eukaryota</taxon>
        <taxon>Viridiplantae</taxon>
        <taxon>Chlorophyta</taxon>
        <taxon>core chlorophytes</taxon>
        <taxon>Ulvophyceae</taxon>
        <taxon>TCBD clade</taxon>
        <taxon>Bryopsidales</taxon>
        <taxon>Ostreobineae</taxon>
        <taxon>Ostreobiaceae</taxon>
        <taxon>Ostreobium</taxon>
    </lineage>
</organism>
<feature type="domain" description="PPM-type phosphatase" evidence="1">
    <location>
        <begin position="171"/>
        <end position="474"/>
    </location>
</feature>
<dbReference type="PANTHER" id="PTHR13832">
    <property type="entry name" value="PROTEIN PHOSPHATASE 2C"/>
    <property type="match status" value="1"/>
</dbReference>
<dbReference type="InterPro" id="IPR001932">
    <property type="entry name" value="PPM-type_phosphatase-like_dom"/>
</dbReference>
<dbReference type="Gene3D" id="3.60.40.10">
    <property type="entry name" value="PPM-type phosphatase domain"/>
    <property type="match status" value="1"/>
</dbReference>
<comment type="caution">
    <text evidence="2">The sequence shown here is derived from an EMBL/GenBank/DDBJ whole genome shotgun (WGS) entry which is preliminary data.</text>
</comment>
<name>A0A8S1J9P5_9CHLO</name>
<proteinExistence type="predicted"/>
<dbReference type="SMART" id="SM00332">
    <property type="entry name" value="PP2Cc"/>
    <property type="match status" value="1"/>
</dbReference>
<sequence>MHAPSAPAALAARPQGLGPRQAASHCCALRSACAPVEASRPRRADGRRTDGRNDDAFLGAAVGRGLGQDAERGGTQIVEALPGDGSRGGAWQWDAGSDLPSTSGHWVSGAIDRQGGRSPRVARRDLESGVVAKAASGGNGAGTGASGVVTTGIVEVRPETVKSDGPGPGLQFGVSAAQGPRATMEDEAIVFPDGKCGFMMAMVLDGHDGLPAVQWLADHMFDIFSDVIDDEMFSGTCSLDLVDGKTGLCCPVNITPVLMKSFESADKELLEHLKEKSGVRAAKSGSTATIALVKRDRIIVANVGDSRAVLCRNGAAFDLTTEHRVCGNGTAVQPEIERVKSVGGWVSDGRVCDVLAVSRAFGDWEFKGEGRQHGLAESVEEGFISREFAAKVHFTGDPIVATPDVTELALGETDEFVIIATDGLWDAMPSADAVRYASREIEKGKSSQQVADGLVDLALKRYTSDNVAAVVIDLVGAAARRKRRATGQAAKKKAGVWGF</sequence>
<dbReference type="AlphaFoldDB" id="A0A8S1J9P5"/>
<evidence type="ECO:0000313" key="2">
    <source>
        <dbReference type="EMBL" id="CAD7702757.1"/>
    </source>
</evidence>
<dbReference type="GO" id="GO:0004722">
    <property type="term" value="F:protein serine/threonine phosphatase activity"/>
    <property type="evidence" value="ECO:0007669"/>
    <property type="project" value="InterPro"/>
</dbReference>